<dbReference type="Gene3D" id="1.20.1250.20">
    <property type="entry name" value="MFS general substrate transporter like domains"/>
    <property type="match status" value="2"/>
</dbReference>
<feature type="transmembrane region" description="Helical" evidence="7">
    <location>
        <begin position="26"/>
        <end position="54"/>
    </location>
</feature>
<dbReference type="PANTHER" id="PTHR43045">
    <property type="entry name" value="SHIKIMATE TRANSPORTER"/>
    <property type="match status" value="1"/>
</dbReference>
<dbReference type="InterPro" id="IPR036259">
    <property type="entry name" value="MFS_trans_sf"/>
</dbReference>
<dbReference type="KEGG" id="pman:OU5_0884"/>
<feature type="transmembrane region" description="Helical" evidence="7">
    <location>
        <begin position="125"/>
        <end position="149"/>
    </location>
</feature>
<keyword evidence="5 7" id="KW-1133">Transmembrane helix</keyword>
<dbReference type="SUPFAM" id="SSF103473">
    <property type="entry name" value="MFS general substrate transporter"/>
    <property type="match status" value="1"/>
</dbReference>
<dbReference type="RefSeq" id="WP_042932132.1">
    <property type="nucleotide sequence ID" value="NZ_CP005960.1"/>
</dbReference>
<feature type="transmembrane region" description="Helical" evidence="7">
    <location>
        <begin position="261"/>
        <end position="280"/>
    </location>
</feature>
<keyword evidence="6 7" id="KW-0472">Membrane</keyword>
<feature type="transmembrane region" description="Helical" evidence="7">
    <location>
        <begin position="332"/>
        <end position="351"/>
    </location>
</feature>
<feature type="transmembrane region" description="Helical" evidence="7">
    <location>
        <begin position="170"/>
        <end position="190"/>
    </location>
</feature>
<dbReference type="PANTHER" id="PTHR43045:SF1">
    <property type="entry name" value="SHIKIMATE TRANSPORTER"/>
    <property type="match status" value="1"/>
</dbReference>
<dbReference type="Pfam" id="PF07690">
    <property type="entry name" value="MFS_1"/>
    <property type="match status" value="1"/>
</dbReference>
<evidence type="ECO:0000256" key="7">
    <source>
        <dbReference type="SAM" id="Phobius"/>
    </source>
</evidence>
<evidence type="ECO:0000259" key="8">
    <source>
        <dbReference type="PROSITE" id="PS50850"/>
    </source>
</evidence>
<gene>
    <name evidence="9" type="ORF">OU5_0884</name>
</gene>
<dbReference type="InterPro" id="IPR005829">
    <property type="entry name" value="Sugar_transporter_CS"/>
</dbReference>
<evidence type="ECO:0000256" key="1">
    <source>
        <dbReference type="ARBA" id="ARBA00004651"/>
    </source>
</evidence>
<dbReference type="GO" id="GO:0005886">
    <property type="term" value="C:plasma membrane"/>
    <property type="evidence" value="ECO:0007669"/>
    <property type="project" value="UniProtKB-SubCell"/>
</dbReference>
<sequence length="450" mass="47688">MTTTTTITASPSSAASDTPQIPPGKALLAAFASTFGWALDLFDLFILLYVAPIIGRLFFPSDTPTLSLAAVYASFAVALLVRPLGSAIFGAYADKHGRKRALMVSMVGVGISTALFGALPTIHQVGILAPILFLVLRVIQGIFVGGIVASTHTIGTESISPRYRGLMSGLIGGAGAGMGALLASFTYLVLSEIFPGEEFDVWGWRFMFFCGLLSTLFGLVMFRYLEETPVWQQLQQARKTKGPAVVVVSPLKRLFGREYRGVMLVNLLITFGGGATYYLACGYLPTLLNVVAKVPHAQTSQLLMYGSVATIVGALAFGYLSDLIGRKKTFMLLGVINLVSLPMMFLGVAESGSLTRTALYCVGIGFIGGAIIAPILIFLNERFATELRASGTGLSWNIGFALGGTMPTFVSLVSSSPAQIPMVLAIFAAGLSVIYLIGSVVIPETQGNFK</sequence>
<keyword evidence="3" id="KW-1003">Cell membrane</keyword>
<feature type="transmembrane region" description="Helical" evidence="7">
    <location>
        <begin position="357"/>
        <end position="379"/>
    </location>
</feature>
<dbReference type="PROSITE" id="PS50850">
    <property type="entry name" value="MFS"/>
    <property type="match status" value="1"/>
</dbReference>
<evidence type="ECO:0000256" key="2">
    <source>
        <dbReference type="ARBA" id="ARBA00022448"/>
    </source>
</evidence>
<comment type="subcellular location">
    <subcellularLocation>
        <location evidence="1">Cell membrane</location>
        <topology evidence="1">Multi-pass membrane protein</topology>
    </subcellularLocation>
</comment>
<evidence type="ECO:0000313" key="10">
    <source>
        <dbReference type="Proteomes" id="UP000026913"/>
    </source>
</evidence>
<feature type="transmembrane region" description="Helical" evidence="7">
    <location>
        <begin position="101"/>
        <end position="119"/>
    </location>
</feature>
<dbReference type="AlphaFoldDB" id="A0A024E6K1"/>
<evidence type="ECO:0000256" key="4">
    <source>
        <dbReference type="ARBA" id="ARBA00022692"/>
    </source>
</evidence>
<feature type="transmembrane region" description="Helical" evidence="7">
    <location>
        <begin position="300"/>
        <end position="320"/>
    </location>
</feature>
<protein>
    <submittedName>
        <fullName evidence="9">Permease (Proline/betaine)</fullName>
    </submittedName>
</protein>
<name>A0A024E6K1_9PSED</name>
<organism evidence="9 10">
    <name type="scientific">Pseudomonas mandelii JR-1</name>
    <dbReference type="NCBI Taxonomy" id="1147786"/>
    <lineage>
        <taxon>Bacteria</taxon>
        <taxon>Pseudomonadati</taxon>
        <taxon>Pseudomonadota</taxon>
        <taxon>Gammaproteobacteria</taxon>
        <taxon>Pseudomonadales</taxon>
        <taxon>Pseudomonadaceae</taxon>
        <taxon>Pseudomonas</taxon>
    </lineage>
</organism>
<dbReference type="PROSITE" id="PS00217">
    <property type="entry name" value="SUGAR_TRANSPORT_2"/>
    <property type="match status" value="1"/>
</dbReference>
<feature type="transmembrane region" description="Helical" evidence="7">
    <location>
        <begin position="202"/>
        <end position="225"/>
    </location>
</feature>
<dbReference type="InterPro" id="IPR020846">
    <property type="entry name" value="MFS_dom"/>
</dbReference>
<evidence type="ECO:0000256" key="6">
    <source>
        <dbReference type="ARBA" id="ARBA00023136"/>
    </source>
</evidence>
<dbReference type="InterPro" id="IPR011701">
    <property type="entry name" value="MFS"/>
</dbReference>
<proteinExistence type="predicted"/>
<accession>A0A024E6K1</accession>
<dbReference type="HOGENOM" id="CLU_001265_39_5_6"/>
<feature type="transmembrane region" description="Helical" evidence="7">
    <location>
        <begin position="66"/>
        <end position="89"/>
    </location>
</feature>
<evidence type="ECO:0000313" key="9">
    <source>
        <dbReference type="EMBL" id="AHZ67963.1"/>
    </source>
</evidence>
<evidence type="ECO:0000256" key="5">
    <source>
        <dbReference type="ARBA" id="ARBA00022989"/>
    </source>
</evidence>
<feature type="transmembrane region" description="Helical" evidence="7">
    <location>
        <begin position="391"/>
        <end position="414"/>
    </location>
</feature>
<evidence type="ECO:0000256" key="3">
    <source>
        <dbReference type="ARBA" id="ARBA00022475"/>
    </source>
</evidence>
<dbReference type="EMBL" id="CP005960">
    <property type="protein sequence ID" value="AHZ67963.1"/>
    <property type="molecule type" value="Genomic_DNA"/>
</dbReference>
<feature type="domain" description="Major facilitator superfamily (MFS) profile" evidence="8">
    <location>
        <begin position="29"/>
        <end position="446"/>
    </location>
</feature>
<dbReference type="OrthoDB" id="3690818at2"/>
<dbReference type="GO" id="GO:0022857">
    <property type="term" value="F:transmembrane transporter activity"/>
    <property type="evidence" value="ECO:0007669"/>
    <property type="project" value="InterPro"/>
</dbReference>
<keyword evidence="2" id="KW-0813">Transport</keyword>
<keyword evidence="4 7" id="KW-0812">Transmembrane</keyword>
<dbReference type="Proteomes" id="UP000026913">
    <property type="component" value="Chromosome"/>
</dbReference>
<reference evidence="9 10" key="1">
    <citation type="journal article" date="2012" name="J. Bacteriol.">
        <title>Genome sequence of cold-adapted Pseudomonas mandelii strain JR-1.</title>
        <authorList>
            <person name="Jang S.H."/>
            <person name="Kim J."/>
            <person name="Kim J."/>
            <person name="Hong S."/>
            <person name="Lee C."/>
        </authorList>
    </citation>
    <scope>NUCLEOTIDE SEQUENCE [LARGE SCALE GENOMIC DNA]</scope>
    <source>
        <strain evidence="9 10">JR-1</strain>
    </source>
</reference>
<feature type="transmembrane region" description="Helical" evidence="7">
    <location>
        <begin position="420"/>
        <end position="442"/>
    </location>
</feature>